<comment type="catalytic activity">
    <reaction evidence="17">
        <text>L-seryl-[protein] + ATP = O-phospho-L-seryl-[protein] + ADP + H(+)</text>
        <dbReference type="Rhea" id="RHEA:17989"/>
        <dbReference type="Rhea" id="RHEA-COMP:9863"/>
        <dbReference type="Rhea" id="RHEA-COMP:11604"/>
        <dbReference type="ChEBI" id="CHEBI:15378"/>
        <dbReference type="ChEBI" id="CHEBI:29999"/>
        <dbReference type="ChEBI" id="CHEBI:30616"/>
        <dbReference type="ChEBI" id="CHEBI:83421"/>
        <dbReference type="ChEBI" id="CHEBI:456216"/>
        <dbReference type="EC" id="2.7.11.1"/>
    </reaction>
    <physiologicalReaction direction="left-to-right" evidence="17">
        <dbReference type="Rhea" id="RHEA:17990"/>
    </physiologicalReaction>
</comment>
<name>A0A1Z5K504_FISSO</name>
<evidence type="ECO:0000313" key="22">
    <source>
        <dbReference type="Proteomes" id="UP000198406"/>
    </source>
</evidence>
<accession>A0A1Z5K504</accession>
<feature type="binding site" evidence="18">
    <location>
        <position position="574"/>
    </location>
    <ligand>
        <name>ATP</name>
        <dbReference type="ChEBI" id="CHEBI:30616"/>
    </ligand>
</feature>
<dbReference type="PROSITE" id="PS50011">
    <property type="entry name" value="PROTEIN_KINASE_DOM"/>
    <property type="match status" value="1"/>
</dbReference>
<evidence type="ECO:0000256" key="15">
    <source>
        <dbReference type="ARBA" id="ARBA00041500"/>
    </source>
</evidence>
<keyword evidence="22" id="KW-1185">Reference proteome</keyword>
<dbReference type="GO" id="GO:0005789">
    <property type="term" value="C:endoplasmic reticulum membrane"/>
    <property type="evidence" value="ECO:0007669"/>
    <property type="project" value="UniProtKB-SubCell"/>
</dbReference>
<dbReference type="Pfam" id="PF13360">
    <property type="entry name" value="PQQ_2"/>
    <property type="match status" value="1"/>
</dbReference>
<dbReference type="PROSITE" id="PS00107">
    <property type="entry name" value="PROTEIN_KINASE_ATP"/>
    <property type="match status" value="1"/>
</dbReference>
<dbReference type="OrthoDB" id="341578at2759"/>
<evidence type="ECO:0000256" key="18">
    <source>
        <dbReference type="PROSITE-ProRule" id="PRU10141"/>
    </source>
</evidence>
<dbReference type="InterPro" id="IPR017441">
    <property type="entry name" value="Protein_kinase_ATP_BS"/>
</dbReference>
<keyword evidence="11" id="KW-0325">Glycoprotein</keyword>
<keyword evidence="8 18" id="KW-0067">ATP-binding</keyword>
<feature type="region of interest" description="Disordered" evidence="19">
    <location>
        <begin position="64"/>
        <end position="83"/>
    </location>
</feature>
<reference evidence="21 22" key="1">
    <citation type="journal article" date="2015" name="Plant Cell">
        <title>Oil accumulation by the oleaginous diatom Fistulifera solaris as revealed by the genome and transcriptome.</title>
        <authorList>
            <person name="Tanaka T."/>
            <person name="Maeda Y."/>
            <person name="Veluchamy A."/>
            <person name="Tanaka M."/>
            <person name="Abida H."/>
            <person name="Marechal E."/>
            <person name="Bowler C."/>
            <person name="Muto M."/>
            <person name="Sunaga Y."/>
            <person name="Tanaka M."/>
            <person name="Yoshino T."/>
            <person name="Taniguchi T."/>
            <person name="Fukuda Y."/>
            <person name="Nemoto M."/>
            <person name="Matsumoto M."/>
            <person name="Wong P.S."/>
            <person name="Aburatani S."/>
            <person name="Fujibuchi W."/>
        </authorList>
    </citation>
    <scope>NUCLEOTIDE SEQUENCE [LARGE SCALE GENOMIC DNA]</scope>
    <source>
        <strain evidence="21 22">JPCC DA0580</strain>
    </source>
</reference>
<evidence type="ECO:0000256" key="19">
    <source>
        <dbReference type="SAM" id="MobiDB-lite"/>
    </source>
</evidence>
<evidence type="ECO:0000256" key="16">
    <source>
        <dbReference type="ARBA" id="ARBA00048659"/>
    </source>
</evidence>
<evidence type="ECO:0000256" key="6">
    <source>
        <dbReference type="ARBA" id="ARBA00022777"/>
    </source>
</evidence>
<dbReference type="CDD" id="cd13996">
    <property type="entry name" value="STKc_EIF2AK"/>
    <property type="match status" value="1"/>
</dbReference>
<evidence type="ECO:0000256" key="1">
    <source>
        <dbReference type="ARBA" id="ARBA00004115"/>
    </source>
</evidence>
<dbReference type="EMBL" id="BDSP01000162">
    <property type="protein sequence ID" value="GAX21296.1"/>
    <property type="molecule type" value="Genomic_DNA"/>
</dbReference>
<evidence type="ECO:0000256" key="4">
    <source>
        <dbReference type="ARBA" id="ARBA00022679"/>
    </source>
</evidence>
<keyword evidence="21" id="KW-0396">Initiation factor</keyword>
<evidence type="ECO:0000256" key="3">
    <source>
        <dbReference type="ARBA" id="ARBA00022527"/>
    </source>
</evidence>
<evidence type="ECO:0000256" key="2">
    <source>
        <dbReference type="ARBA" id="ARBA00012513"/>
    </source>
</evidence>
<dbReference type="SMART" id="SM00220">
    <property type="entry name" value="S_TKc"/>
    <property type="match status" value="1"/>
</dbReference>
<dbReference type="PANTHER" id="PTHR11042:SF160">
    <property type="entry name" value="EUKARYOTIC TRANSLATION INITIATION FACTOR 2-ALPHA KINASE 1"/>
    <property type="match status" value="1"/>
</dbReference>
<keyword evidence="6 21" id="KW-0418">Kinase</keyword>
<dbReference type="InterPro" id="IPR008271">
    <property type="entry name" value="Ser/Thr_kinase_AS"/>
</dbReference>
<dbReference type="PROSITE" id="PS00108">
    <property type="entry name" value="PROTEIN_KINASE_ST"/>
    <property type="match status" value="1"/>
</dbReference>
<dbReference type="PANTHER" id="PTHR11042">
    <property type="entry name" value="EUKARYOTIC TRANSLATION INITIATION FACTOR 2-ALPHA KINASE EIF2-ALPHA KINASE -RELATED"/>
    <property type="match status" value="1"/>
</dbReference>
<dbReference type="GO" id="GO:0006986">
    <property type="term" value="P:response to unfolded protein"/>
    <property type="evidence" value="ECO:0007669"/>
    <property type="project" value="UniProtKB-KW"/>
</dbReference>
<dbReference type="Gene3D" id="2.130.10.10">
    <property type="entry name" value="YVTN repeat-like/Quinoprotein amine dehydrogenase"/>
    <property type="match status" value="1"/>
</dbReference>
<evidence type="ECO:0000256" key="14">
    <source>
        <dbReference type="ARBA" id="ARBA00037982"/>
    </source>
</evidence>
<evidence type="ECO:0000256" key="10">
    <source>
        <dbReference type="ARBA" id="ARBA00023016"/>
    </source>
</evidence>
<dbReference type="GO" id="GO:0005634">
    <property type="term" value="C:nucleus"/>
    <property type="evidence" value="ECO:0007669"/>
    <property type="project" value="TreeGrafter"/>
</dbReference>
<dbReference type="InterPro" id="IPR011047">
    <property type="entry name" value="Quinoprotein_ADH-like_sf"/>
</dbReference>
<keyword evidence="5 18" id="KW-0547">Nucleotide-binding</keyword>
<evidence type="ECO:0000259" key="20">
    <source>
        <dbReference type="PROSITE" id="PS50011"/>
    </source>
</evidence>
<dbReference type="SUPFAM" id="SSF50998">
    <property type="entry name" value="Quinoprotein alcohol dehydrogenase-like"/>
    <property type="match status" value="1"/>
</dbReference>
<keyword evidence="12" id="KW-0652">Protein synthesis inhibitor</keyword>
<evidence type="ECO:0000256" key="13">
    <source>
        <dbReference type="ARBA" id="ARBA00023230"/>
    </source>
</evidence>
<sequence>MVLSLASLNNEETHSIPSFNGKSDDRSSSFLLLSLTDGTLVTMNAWTGKLEASVSTDPLLQKHRSDTVLSEEQQPEDSSVSIVPGLDGRLYSYSELSESGDPSLEVLPFSIHSILEHPIRSCTPTTQECGILTASSETSLIALDDKGHLLWKTENGESISREKRPTEAALLLQRKEYWIRHVSESTGEQAWNVSLGNYQALDFRDVLFDDETVLEADEDDFVGLTESHFRQAKMPSILFSNAGRTLSAVDPENGSILWQQTTPSVLSSVFGISNGQWTTVTVVESDLDFDEMSEETESKQLELTYPPRETVEHDETWSKAAWEAARAHYRPQEVGWDVGRKEPQKLLPSGESRNHRQTALSIGNTCLVEDDTFEARLGFVFNKPEKATLTSLPQRTSIQSGGLLLSWRVVEFLAICVVVLSVGLHRLYNSKKRKWLLEATTDARKKRPHVAYSLDLETSTSKLPPRSGNLKRSQSLPGAFVESTNFTGKNDLSRSAAMSKNEDNGMILSASGNEQNQRPVEDSKQPVQLGGIPLVRYSRYASEFEEFEALGAGGFGRIYRCKNVLDGREYAIKKISVKGADSGDPGFQRRLQRVLREVKILAVLDHPNIVRYYTAWLEIDDDEKPVSAARSNGPEEQKTFDDTTDNSLFTTDSEDDHHSAYNVQRTHVNARNPLGWNKTSNFSFSSLRRDRLAKNFHNDVEFMSESKNDDSRTLETETFENAKFSHKRNVTLSRDISMKPNTQSDKTNAAKHTLYIQMQLCSQSTVAEFLMNEEARRGSLESGIDIPRALQLFVQIAQAVQYVHDQGLIHRDLKPSNCFMDTKGIIKVGDFGLSREASTEDDISDAVSPNNSSRAILTTNLGTRSYASPEQTNASDYDSSTDIYSLGIILFELCYPMYTGMERSVCLTNLRAHKFPSDWNQKVGTSFPTLKSLITSMLNKAPNERPRSLEVAEAIQSILGEFTIVSLDKEHGPETILLRVEAEYRDDALGHTIKLIKSIPVHDDGSPVKVAQYGLRSSSSGDRPTAIMEFAIQSAFPKAAGRELVSQLSKRPEIFKVRQISHMSSNSK</sequence>
<dbReference type="Gene3D" id="1.10.510.10">
    <property type="entry name" value="Transferase(Phosphotransferase) domain 1"/>
    <property type="match status" value="1"/>
</dbReference>
<evidence type="ECO:0000256" key="17">
    <source>
        <dbReference type="ARBA" id="ARBA00048977"/>
    </source>
</evidence>
<comment type="catalytic activity">
    <reaction evidence="16">
        <text>L-threonyl-[protein] + ATP = O-phospho-L-threonyl-[protein] + ADP + H(+)</text>
        <dbReference type="Rhea" id="RHEA:46608"/>
        <dbReference type="Rhea" id="RHEA-COMP:11060"/>
        <dbReference type="Rhea" id="RHEA-COMP:11605"/>
        <dbReference type="ChEBI" id="CHEBI:15378"/>
        <dbReference type="ChEBI" id="CHEBI:30013"/>
        <dbReference type="ChEBI" id="CHEBI:30616"/>
        <dbReference type="ChEBI" id="CHEBI:61977"/>
        <dbReference type="ChEBI" id="CHEBI:456216"/>
        <dbReference type="EC" id="2.7.11.1"/>
    </reaction>
    <physiologicalReaction direction="left-to-right" evidence="16">
        <dbReference type="Rhea" id="RHEA:46609"/>
    </physiologicalReaction>
</comment>
<dbReference type="GO" id="GO:0005524">
    <property type="term" value="F:ATP binding"/>
    <property type="evidence" value="ECO:0007669"/>
    <property type="project" value="UniProtKB-UniRule"/>
</dbReference>
<dbReference type="InterPro" id="IPR011009">
    <property type="entry name" value="Kinase-like_dom_sf"/>
</dbReference>
<keyword evidence="7" id="KW-0256">Endoplasmic reticulum</keyword>
<organism evidence="21 22">
    <name type="scientific">Fistulifera solaris</name>
    <name type="common">Oleaginous diatom</name>
    <dbReference type="NCBI Taxonomy" id="1519565"/>
    <lineage>
        <taxon>Eukaryota</taxon>
        <taxon>Sar</taxon>
        <taxon>Stramenopiles</taxon>
        <taxon>Ochrophyta</taxon>
        <taxon>Bacillariophyta</taxon>
        <taxon>Bacillariophyceae</taxon>
        <taxon>Bacillariophycidae</taxon>
        <taxon>Naviculales</taxon>
        <taxon>Naviculaceae</taxon>
        <taxon>Fistulifera</taxon>
    </lineage>
</organism>
<evidence type="ECO:0000256" key="11">
    <source>
        <dbReference type="ARBA" id="ARBA00023180"/>
    </source>
</evidence>
<dbReference type="GO" id="GO:0017148">
    <property type="term" value="P:negative regulation of translation"/>
    <property type="evidence" value="ECO:0007669"/>
    <property type="project" value="UniProtKB-KW"/>
</dbReference>
<dbReference type="GO" id="GO:0003743">
    <property type="term" value="F:translation initiation factor activity"/>
    <property type="evidence" value="ECO:0007669"/>
    <property type="project" value="UniProtKB-KW"/>
</dbReference>
<dbReference type="Proteomes" id="UP000198406">
    <property type="component" value="Unassembled WGS sequence"/>
</dbReference>
<proteinExistence type="inferred from homology"/>
<keyword evidence="3" id="KW-0723">Serine/threonine-protein kinase</keyword>
<evidence type="ECO:0000256" key="5">
    <source>
        <dbReference type="ARBA" id="ARBA00022741"/>
    </source>
</evidence>
<dbReference type="GO" id="GO:0004694">
    <property type="term" value="F:eukaryotic translation initiation factor 2alpha kinase activity"/>
    <property type="evidence" value="ECO:0007669"/>
    <property type="project" value="TreeGrafter"/>
</dbReference>
<gene>
    <name evidence="21" type="ORF">FisN_1Lh128</name>
</gene>
<feature type="compositionally biased region" description="Polar residues" evidence="19">
    <location>
        <begin position="67"/>
        <end position="81"/>
    </location>
</feature>
<evidence type="ECO:0000313" key="21">
    <source>
        <dbReference type="EMBL" id="GAX21296.1"/>
    </source>
</evidence>
<feature type="domain" description="Protein kinase" evidence="20">
    <location>
        <begin position="544"/>
        <end position="959"/>
    </location>
</feature>
<dbReference type="AlphaFoldDB" id="A0A1Z5K504"/>
<evidence type="ECO:0000256" key="7">
    <source>
        <dbReference type="ARBA" id="ARBA00022824"/>
    </source>
</evidence>
<dbReference type="InParanoid" id="A0A1Z5K504"/>
<keyword evidence="10" id="KW-0346">Stress response</keyword>
<feature type="region of interest" description="Disordered" evidence="19">
    <location>
        <begin position="625"/>
        <end position="658"/>
    </location>
</feature>
<protein>
    <recommendedName>
        <fullName evidence="2">non-specific serine/threonine protein kinase</fullName>
        <ecNumber evidence="2">2.7.11.1</ecNumber>
    </recommendedName>
    <alternativeName>
        <fullName evidence="15">PRKR-like endoplasmic reticulum kinase</fullName>
    </alternativeName>
</protein>
<dbReference type="InterPro" id="IPR002372">
    <property type="entry name" value="PQQ_rpt_dom"/>
</dbReference>
<dbReference type="Pfam" id="PF00069">
    <property type="entry name" value="Pkinase"/>
    <property type="match status" value="2"/>
</dbReference>
<evidence type="ECO:0000256" key="12">
    <source>
        <dbReference type="ARBA" id="ARBA00023193"/>
    </source>
</evidence>
<dbReference type="SUPFAM" id="SSF56112">
    <property type="entry name" value="Protein kinase-like (PK-like)"/>
    <property type="match status" value="1"/>
</dbReference>
<keyword evidence="4 21" id="KW-0808">Transferase</keyword>
<keyword evidence="9" id="KW-0810">Translation regulation</keyword>
<dbReference type="Gene3D" id="3.30.200.20">
    <property type="entry name" value="Phosphorylase Kinase, domain 1"/>
    <property type="match status" value="1"/>
</dbReference>
<comment type="similarity">
    <text evidence="14">Belongs to the protein kinase superfamily. Ser/Thr protein kinase family. GCN2 subfamily.</text>
</comment>
<dbReference type="InterPro" id="IPR050339">
    <property type="entry name" value="CC_SR_Kinase"/>
</dbReference>
<evidence type="ECO:0000256" key="9">
    <source>
        <dbReference type="ARBA" id="ARBA00022845"/>
    </source>
</evidence>
<dbReference type="InterPro" id="IPR000719">
    <property type="entry name" value="Prot_kinase_dom"/>
</dbReference>
<comment type="caution">
    <text evidence="21">The sequence shown here is derived from an EMBL/GenBank/DDBJ whole genome shotgun (WGS) entry which is preliminary data.</text>
</comment>
<dbReference type="InterPro" id="IPR015943">
    <property type="entry name" value="WD40/YVTN_repeat-like_dom_sf"/>
</dbReference>
<evidence type="ECO:0000256" key="8">
    <source>
        <dbReference type="ARBA" id="ARBA00022840"/>
    </source>
</evidence>
<comment type="subcellular location">
    <subcellularLocation>
        <location evidence="1">Endoplasmic reticulum membrane</location>
        <topology evidence="1">Single-pass type I membrane protein</topology>
    </subcellularLocation>
</comment>
<dbReference type="GO" id="GO:0106310">
    <property type="term" value="F:protein serine kinase activity"/>
    <property type="evidence" value="ECO:0007669"/>
    <property type="project" value="RHEA"/>
</dbReference>
<dbReference type="EC" id="2.7.11.1" evidence="2"/>
<keyword evidence="21" id="KW-0648">Protein biosynthesis</keyword>
<keyword evidence="13" id="KW-0834">Unfolded protein response</keyword>